<dbReference type="EMBL" id="QGNW01000001">
    <property type="protein sequence ID" value="RVX23503.1"/>
    <property type="molecule type" value="Genomic_DNA"/>
</dbReference>
<accession>A0A438KQM9</accession>
<name>A0A438KQM9_VITVI</name>
<dbReference type="Proteomes" id="UP000288805">
    <property type="component" value="Unassembled WGS sequence"/>
</dbReference>
<organism evidence="2 3">
    <name type="scientific">Vitis vinifera</name>
    <name type="common">Grape</name>
    <dbReference type="NCBI Taxonomy" id="29760"/>
    <lineage>
        <taxon>Eukaryota</taxon>
        <taxon>Viridiplantae</taxon>
        <taxon>Streptophyta</taxon>
        <taxon>Embryophyta</taxon>
        <taxon>Tracheophyta</taxon>
        <taxon>Spermatophyta</taxon>
        <taxon>Magnoliopsida</taxon>
        <taxon>eudicotyledons</taxon>
        <taxon>Gunneridae</taxon>
        <taxon>Pentapetalae</taxon>
        <taxon>rosids</taxon>
        <taxon>Vitales</taxon>
        <taxon>Vitaceae</taxon>
        <taxon>Viteae</taxon>
        <taxon>Vitis</taxon>
    </lineage>
</organism>
<evidence type="ECO:0000313" key="3">
    <source>
        <dbReference type="Proteomes" id="UP000288805"/>
    </source>
</evidence>
<dbReference type="PROSITE" id="PS50878">
    <property type="entry name" value="RT_POL"/>
    <property type="match status" value="1"/>
</dbReference>
<comment type="caution">
    <text evidence="2">The sequence shown here is derived from an EMBL/GenBank/DDBJ whole genome shotgun (WGS) entry which is preliminary data.</text>
</comment>
<evidence type="ECO:0000259" key="1">
    <source>
        <dbReference type="PROSITE" id="PS50878"/>
    </source>
</evidence>
<evidence type="ECO:0000313" key="2">
    <source>
        <dbReference type="EMBL" id="RVX23503.1"/>
    </source>
</evidence>
<feature type="domain" description="Reverse transcriptase" evidence="1">
    <location>
        <begin position="1"/>
        <end position="194"/>
    </location>
</feature>
<reference evidence="2 3" key="1">
    <citation type="journal article" date="2018" name="PLoS Genet.">
        <title>Population sequencing reveals clonal diversity and ancestral inbreeding in the grapevine cultivar Chardonnay.</title>
        <authorList>
            <person name="Roach M.J."/>
            <person name="Johnson D.L."/>
            <person name="Bohlmann J."/>
            <person name="van Vuuren H.J."/>
            <person name="Jones S.J."/>
            <person name="Pretorius I.S."/>
            <person name="Schmidt S.A."/>
            <person name="Borneman A.R."/>
        </authorList>
    </citation>
    <scope>NUCLEOTIDE SEQUENCE [LARGE SCALE GENOMIC DNA]</scope>
    <source>
        <strain evidence="3">cv. Chardonnay</strain>
        <tissue evidence="2">Leaf</tissue>
    </source>
</reference>
<dbReference type="PANTHER" id="PTHR33116">
    <property type="entry name" value="REVERSE TRANSCRIPTASE ZINC-BINDING DOMAIN-CONTAINING PROTEIN-RELATED-RELATED"/>
    <property type="match status" value="1"/>
</dbReference>
<dbReference type="PANTHER" id="PTHR33116:SF85">
    <property type="entry name" value="REVERSE TRANSCRIPTASE ZINC-BINDING DOMAIN-CONTAINING PROTEIN"/>
    <property type="match status" value="1"/>
</dbReference>
<dbReference type="InterPro" id="IPR000477">
    <property type="entry name" value="RT_dom"/>
</dbReference>
<sequence length="394" mass="44944">MGEVIYDSQQAFVQGRQILDVVLIASEALDSRLKDNTPGLLLKMDIEKAFDHVNWDFLMDVMSKMGFGHRWINWMKWCSSTATFSIVINGSPSSFFRSSRGLRQGDPLSLYLFLFVMEALSQLLSSARNGGFISEQLQYLSWTFMWFKVISELKVNLRKIEVIPMGEGIPMETLASVLGCKIGSLPTSYLGLLLGAPYKSTRKVCARLEKIQRDFLWGGDALENRPHLVSWKVICAVKKYGGLGTRNLAIFNKALLGKWSWRFANENESLWKQIISKKYDLQERGWCSKGVRDRCGVGVWKAIRNGWENFRIHSRFIVGDGTRVKFLKDLWCENQSLEDVFPNLFNLTINKEGRVAEAWEEDGVGGSWGLHFNKHLNDWEVGEVESLLSKLHPG</sequence>
<dbReference type="AlphaFoldDB" id="A0A438KQM9"/>
<protein>
    <submittedName>
        <fullName evidence="2">Putative ribonuclease H protein</fullName>
    </submittedName>
</protein>
<proteinExistence type="predicted"/>
<gene>
    <name evidence="2" type="primary">VvCHDp000001_461</name>
    <name evidence="2" type="ORF">CK203_000348</name>
</gene>
<dbReference type="InterPro" id="IPR043502">
    <property type="entry name" value="DNA/RNA_pol_sf"/>
</dbReference>
<dbReference type="SUPFAM" id="SSF56672">
    <property type="entry name" value="DNA/RNA polymerases"/>
    <property type="match status" value="1"/>
</dbReference>
<dbReference type="Pfam" id="PF00078">
    <property type="entry name" value="RVT_1"/>
    <property type="match status" value="1"/>
</dbReference>